<dbReference type="InterPro" id="IPR018060">
    <property type="entry name" value="HTH_AraC"/>
</dbReference>
<gene>
    <name evidence="5" type="ORF">ISU02_03115</name>
</gene>
<evidence type="ECO:0000256" key="2">
    <source>
        <dbReference type="ARBA" id="ARBA00023125"/>
    </source>
</evidence>
<dbReference type="Proteomes" id="UP000614200">
    <property type="component" value="Unassembled WGS sequence"/>
</dbReference>
<evidence type="ECO:0000313" key="6">
    <source>
        <dbReference type="Proteomes" id="UP000614200"/>
    </source>
</evidence>
<dbReference type="InterPro" id="IPR020449">
    <property type="entry name" value="Tscrpt_reg_AraC-type_HTH"/>
</dbReference>
<evidence type="ECO:0000256" key="3">
    <source>
        <dbReference type="ARBA" id="ARBA00023163"/>
    </source>
</evidence>
<keyword evidence="1" id="KW-0805">Transcription regulation</keyword>
<dbReference type="InterPro" id="IPR011051">
    <property type="entry name" value="RmlC_Cupin_sf"/>
</dbReference>
<accession>A0ABR9ZR15</accession>
<evidence type="ECO:0000259" key="4">
    <source>
        <dbReference type="PROSITE" id="PS01124"/>
    </source>
</evidence>
<dbReference type="Pfam" id="PF12833">
    <property type="entry name" value="HTH_18"/>
    <property type="match status" value="1"/>
</dbReference>
<dbReference type="Gene3D" id="2.60.120.10">
    <property type="entry name" value="Jelly Rolls"/>
    <property type="match status" value="1"/>
</dbReference>
<dbReference type="PANTHER" id="PTHR43280:SF28">
    <property type="entry name" value="HTH-TYPE TRANSCRIPTIONAL ACTIVATOR RHAS"/>
    <property type="match status" value="1"/>
</dbReference>
<dbReference type="CDD" id="cd02208">
    <property type="entry name" value="cupin_RmlC-like"/>
    <property type="match status" value="1"/>
</dbReference>
<keyword evidence="6" id="KW-1185">Reference proteome</keyword>
<dbReference type="SUPFAM" id="SSF51182">
    <property type="entry name" value="RmlC-like cupins"/>
    <property type="match status" value="1"/>
</dbReference>
<dbReference type="RefSeq" id="WP_194700336.1">
    <property type="nucleotide sequence ID" value="NZ_JADKNH010000002.1"/>
</dbReference>
<reference evidence="5 6" key="1">
    <citation type="submission" date="2020-11" db="EMBL/GenBank/DDBJ databases">
        <title>Fusibacter basophilias sp. nov.</title>
        <authorList>
            <person name="Qiu D."/>
        </authorList>
    </citation>
    <scope>NUCLEOTIDE SEQUENCE [LARGE SCALE GENOMIC DNA]</scope>
    <source>
        <strain evidence="5 6">Q10-2</strain>
    </source>
</reference>
<dbReference type="Gene3D" id="1.10.10.60">
    <property type="entry name" value="Homeodomain-like"/>
    <property type="match status" value="2"/>
</dbReference>
<dbReference type="InterPro" id="IPR009057">
    <property type="entry name" value="Homeodomain-like_sf"/>
</dbReference>
<comment type="caution">
    <text evidence="5">The sequence shown here is derived from an EMBL/GenBank/DDBJ whole genome shotgun (WGS) entry which is preliminary data.</text>
</comment>
<dbReference type="Pfam" id="PF02311">
    <property type="entry name" value="AraC_binding"/>
    <property type="match status" value="1"/>
</dbReference>
<keyword evidence="3" id="KW-0804">Transcription</keyword>
<dbReference type="SMART" id="SM00342">
    <property type="entry name" value="HTH_ARAC"/>
    <property type="match status" value="1"/>
</dbReference>
<keyword evidence="2" id="KW-0238">DNA-binding</keyword>
<organism evidence="5 6">
    <name type="scientific">Fusibacter ferrireducens</name>
    <dbReference type="NCBI Taxonomy" id="2785058"/>
    <lineage>
        <taxon>Bacteria</taxon>
        <taxon>Bacillati</taxon>
        <taxon>Bacillota</taxon>
        <taxon>Clostridia</taxon>
        <taxon>Eubacteriales</taxon>
        <taxon>Eubacteriales Family XII. Incertae Sedis</taxon>
        <taxon>Fusibacter</taxon>
    </lineage>
</organism>
<dbReference type="SUPFAM" id="SSF46689">
    <property type="entry name" value="Homeodomain-like"/>
    <property type="match status" value="1"/>
</dbReference>
<protein>
    <submittedName>
        <fullName evidence="5">AraC family transcriptional regulator</fullName>
    </submittedName>
</protein>
<dbReference type="InterPro" id="IPR014710">
    <property type="entry name" value="RmlC-like_jellyroll"/>
</dbReference>
<dbReference type="InterPro" id="IPR003313">
    <property type="entry name" value="AraC-bd"/>
</dbReference>
<proteinExistence type="predicted"/>
<evidence type="ECO:0000313" key="5">
    <source>
        <dbReference type="EMBL" id="MBF4692089.1"/>
    </source>
</evidence>
<dbReference type="PANTHER" id="PTHR43280">
    <property type="entry name" value="ARAC-FAMILY TRANSCRIPTIONAL REGULATOR"/>
    <property type="match status" value="1"/>
</dbReference>
<dbReference type="EMBL" id="JADKNH010000002">
    <property type="protein sequence ID" value="MBF4692089.1"/>
    <property type="molecule type" value="Genomic_DNA"/>
</dbReference>
<name>A0ABR9ZR15_9FIRM</name>
<evidence type="ECO:0000256" key="1">
    <source>
        <dbReference type="ARBA" id="ARBA00023015"/>
    </source>
</evidence>
<sequence>MILQTQVTVNSSKQEYFNNTISPFPYFAVLGVLKKRADRKSAETYMNQFLKGDLGESKENFRLSMMEVVPWHWHEEFEFCRVIKGTCRFMTPTQTIELKEGDAVFINANCLHMVDLEEGVDEVVYHTQQFSSTLLEGPTGSVFKHKYILSVSNNPCIQGLFLSGDDSNHLPVIASLESAYTLFLQNDLGYEIYIRNLLSECLLYIIKTFKDEFSPSAGFSLPINNRIKTMMTFIEYNYMDKISVEDIGKSANVSKRECLRCFSTYLHISPFMYLTHFRIRKAMQLLESSEDSIIQISEACGFSSNSYFGKVFHHHVGSTPNGYRKLMRDTNSATTS</sequence>
<feature type="domain" description="HTH araC/xylS-type" evidence="4">
    <location>
        <begin position="228"/>
        <end position="326"/>
    </location>
</feature>
<dbReference type="PRINTS" id="PR00032">
    <property type="entry name" value="HTHARAC"/>
</dbReference>
<dbReference type="PROSITE" id="PS01124">
    <property type="entry name" value="HTH_ARAC_FAMILY_2"/>
    <property type="match status" value="1"/>
</dbReference>